<dbReference type="InterPro" id="IPR019378">
    <property type="entry name" value="GDP-Fuc_O-FucTrfase"/>
</dbReference>
<dbReference type="Pfam" id="PF10250">
    <property type="entry name" value="O-FucT"/>
    <property type="match status" value="1"/>
</dbReference>
<dbReference type="PANTHER" id="PTHR31469:SF8">
    <property type="entry name" value="OS07G0641000 PROTEIN"/>
    <property type="match status" value="1"/>
</dbReference>
<evidence type="ECO:0000256" key="4">
    <source>
        <dbReference type="SAM" id="MobiDB-lite"/>
    </source>
</evidence>
<dbReference type="CDD" id="cd11296">
    <property type="entry name" value="O-FucT_like"/>
    <property type="match status" value="1"/>
</dbReference>
<feature type="region of interest" description="Disordered" evidence="4">
    <location>
        <begin position="65"/>
        <end position="102"/>
    </location>
</feature>
<evidence type="ECO:0000313" key="7">
    <source>
        <dbReference type="Proteomes" id="UP001295423"/>
    </source>
</evidence>
<feature type="transmembrane region" description="Helical" evidence="5">
    <location>
        <begin position="20"/>
        <end position="37"/>
    </location>
</feature>
<dbReference type="PROSITE" id="PS51257">
    <property type="entry name" value="PROKAR_LIPOPROTEIN"/>
    <property type="match status" value="1"/>
</dbReference>
<dbReference type="GO" id="GO:0016740">
    <property type="term" value="F:transferase activity"/>
    <property type="evidence" value="ECO:0007669"/>
    <property type="project" value="UniProtKB-KW"/>
</dbReference>
<sequence>MSDAPTKTTHSKKRKKGRLYIAFLVVALLGGCLPILLSSNFTHEFSIIGSDFNLPYLHAGGSNVNAKEEDAQNVKEDSPKDSTKKEKEKRSSRVAGLDCKPWGGPPNEAAAEMVYWEDIPQDSSHLSPFYNPEAPPQFFSFEMDFAGWNNVRMSMETLMGIALAMGRTLVMPPAQEVHMLESSDENQKNEFSFSHFFPIEHVNEEFDHFAIISMHEYLQLFLEGKFEDKHGKILFPPGNRTHWDGAKEEDIAVLNTWLRDVSMRLRWKANRCLGAFPKSPDPEDLHQLTVDLENLTKTGLPEERDLINKKPYDVDGDSRERMRHHIAKRERLCLYSTKLQKAQRVHFPMMWDEEFGKSRMLIHFYEFLFFQDWKQDLWIKRFMRDHIRYVDEIQCAAARVVHKIRGHVHARTGGKTREFDTFHIRRGDFQDQYKSAVVSAEDLLKIAKTQIPENSTVYIATDEEDDDYFKLLETHYNVLYLDDFKHELAGVNSNYMGMIDQLIASRGRVFMGCFYSTFTGYINRLRGYHADAAKAHDYERGIINSYYYAPDFVHLRMRMYFPIWEPYWAREYSNSWRQIDKGIDP</sequence>
<name>A0AAD2GC63_9STRA</name>
<keyword evidence="1" id="KW-0808">Transferase</keyword>
<evidence type="ECO:0008006" key="8">
    <source>
        <dbReference type="Google" id="ProtNLM"/>
    </source>
</evidence>
<feature type="compositionally biased region" description="Basic and acidic residues" evidence="4">
    <location>
        <begin position="66"/>
        <end position="91"/>
    </location>
</feature>
<gene>
    <name evidence="6" type="ORF">CYCCA115_LOCUS22398</name>
</gene>
<organism evidence="6 7">
    <name type="scientific">Cylindrotheca closterium</name>
    <dbReference type="NCBI Taxonomy" id="2856"/>
    <lineage>
        <taxon>Eukaryota</taxon>
        <taxon>Sar</taxon>
        <taxon>Stramenopiles</taxon>
        <taxon>Ochrophyta</taxon>
        <taxon>Bacillariophyta</taxon>
        <taxon>Bacillariophyceae</taxon>
        <taxon>Bacillariophycidae</taxon>
        <taxon>Bacillariales</taxon>
        <taxon>Bacillariaceae</taxon>
        <taxon>Cylindrotheca</taxon>
    </lineage>
</organism>
<dbReference type="EMBL" id="CAKOGP040002313">
    <property type="protein sequence ID" value="CAJ1966815.1"/>
    <property type="molecule type" value="Genomic_DNA"/>
</dbReference>
<evidence type="ECO:0000256" key="1">
    <source>
        <dbReference type="ARBA" id="ARBA00022679"/>
    </source>
</evidence>
<keyword evidence="5" id="KW-1133">Transmembrane helix</keyword>
<dbReference type="Gene3D" id="3.40.50.11340">
    <property type="match status" value="1"/>
</dbReference>
<keyword evidence="5" id="KW-0812">Transmembrane</keyword>
<keyword evidence="2" id="KW-0294">Fucose metabolism</keyword>
<protein>
    <recommendedName>
        <fullName evidence="8">O-fucosyltransferase family protein</fullName>
    </recommendedName>
</protein>
<comment type="caution">
    <text evidence="6">The sequence shown here is derived from an EMBL/GenBank/DDBJ whole genome shotgun (WGS) entry which is preliminary data.</text>
</comment>
<evidence type="ECO:0000256" key="5">
    <source>
        <dbReference type="SAM" id="Phobius"/>
    </source>
</evidence>
<accession>A0AAD2GC63</accession>
<reference evidence="6" key="1">
    <citation type="submission" date="2023-08" db="EMBL/GenBank/DDBJ databases">
        <authorList>
            <person name="Audoor S."/>
            <person name="Bilcke G."/>
        </authorList>
    </citation>
    <scope>NUCLEOTIDE SEQUENCE</scope>
</reference>
<evidence type="ECO:0000256" key="2">
    <source>
        <dbReference type="ARBA" id="ARBA00023253"/>
    </source>
</evidence>
<evidence type="ECO:0000313" key="6">
    <source>
        <dbReference type="EMBL" id="CAJ1966815.1"/>
    </source>
</evidence>
<dbReference type="GO" id="GO:0006004">
    <property type="term" value="P:fucose metabolic process"/>
    <property type="evidence" value="ECO:0007669"/>
    <property type="project" value="UniProtKB-KW"/>
</dbReference>
<dbReference type="PANTHER" id="PTHR31469">
    <property type="entry name" value="OS07G0633600 PROTEIN"/>
    <property type="match status" value="1"/>
</dbReference>
<keyword evidence="7" id="KW-1185">Reference proteome</keyword>
<dbReference type="AlphaFoldDB" id="A0AAD2GC63"/>
<dbReference type="Gene3D" id="3.40.50.11350">
    <property type="match status" value="1"/>
</dbReference>
<proteinExistence type="predicted"/>
<dbReference type="Proteomes" id="UP001295423">
    <property type="component" value="Unassembled WGS sequence"/>
</dbReference>
<evidence type="ECO:0000256" key="3">
    <source>
        <dbReference type="ARBA" id="ARBA00023277"/>
    </source>
</evidence>
<keyword evidence="5" id="KW-0472">Membrane</keyword>
<keyword evidence="3" id="KW-0119">Carbohydrate metabolism</keyword>